<name>A0ABY2PX33_9ENTR</name>
<reference evidence="1 2" key="1">
    <citation type="submission" date="2018-05" db="EMBL/GenBank/DDBJ databases">
        <title>Isolation and genomic analyses of lactose-positive bacteria from faecal samples of preterm neonates.</title>
        <authorList>
            <person name="Chen Y."/>
            <person name="Brook T.C."/>
            <person name="O'Neill I."/>
            <person name="Soe C.Z."/>
            <person name="Hall L.J."/>
            <person name="Hoyles L."/>
        </authorList>
    </citation>
    <scope>NUCLEOTIDE SEQUENCE [LARGE SCALE GENOMIC DNA]</scope>
    <source>
        <strain evidence="1 2">P080C CL</strain>
    </source>
</reference>
<dbReference type="Proteomes" id="UP000306790">
    <property type="component" value="Unassembled WGS sequence"/>
</dbReference>
<dbReference type="RefSeq" id="WP_063850373.1">
    <property type="nucleotide sequence ID" value="NZ_QFVP01000003.1"/>
</dbReference>
<evidence type="ECO:0000313" key="1">
    <source>
        <dbReference type="EMBL" id="THE40628.1"/>
    </source>
</evidence>
<comment type="caution">
    <text evidence="1">The sequence shown here is derived from an EMBL/GenBank/DDBJ whole genome shotgun (WGS) entry which is preliminary data.</text>
</comment>
<dbReference type="EMBL" id="QFVP01000003">
    <property type="protein sequence ID" value="THE40628.1"/>
    <property type="molecule type" value="Genomic_DNA"/>
</dbReference>
<keyword evidence="2" id="KW-1185">Reference proteome</keyword>
<gene>
    <name evidence="1" type="ORF">DJ535_07320</name>
</gene>
<sequence length="318" mass="37905">MVTAKSSVKTNSVRECRFYMRYIDNNFRTLDRDYVIENFSDTEICCRIINHHIRNVNKIETDIEKCIRNLEFQYLKSIIPEDNFLWLREDKRATYWVWGELALNGSMNAEINKILGTSPDIFWYEKARLNISPVNHEQRYNLIVDVVDFICSISLANTVAMITWINNKLILWRQVRQRIINVEWVKPENSKFCFWAYNYVKDFQEEHKTSEDNNFYPVNIPVPLNAEEACLSFYALHDLWDAPLEVSSEVNMKMLKTHNQRVWRKNKRIKEMQAQLSDESIEKLKFLTEHFKISDVEVLNKLIEDRFNGVSLSINNKL</sequence>
<evidence type="ECO:0000313" key="2">
    <source>
        <dbReference type="Proteomes" id="UP000306790"/>
    </source>
</evidence>
<organism evidence="1 2">
    <name type="scientific">Citrobacter murliniae</name>
    <dbReference type="NCBI Taxonomy" id="67829"/>
    <lineage>
        <taxon>Bacteria</taxon>
        <taxon>Pseudomonadati</taxon>
        <taxon>Pseudomonadota</taxon>
        <taxon>Gammaproteobacteria</taxon>
        <taxon>Enterobacterales</taxon>
        <taxon>Enterobacteriaceae</taxon>
        <taxon>Citrobacter</taxon>
        <taxon>Citrobacter freundii complex</taxon>
    </lineage>
</organism>
<accession>A0ABY2PX33</accession>
<protein>
    <submittedName>
        <fullName evidence="1">Uncharacterized protein</fullName>
    </submittedName>
</protein>
<proteinExistence type="predicted"/>